<dbReference type="PANTHER" id="PTHR42755">
    <property type="entry name" value="3-DEOXY-MANNO-OCTULOSONATE CYTIDYLYLTRANSFERASE"/>
    <property type="match status" value="1"/>
</dbReference>
<reference evidence="11" key="1">
    <citation type="journal article" date="2019" name="Int. J. Syst. Evol. Microbiol.">
        <title>The Global Catalogue of Microorganisms (GCM) 10K type strain sequencing project: providing services to taxonomists for standard genome sequencing and annotation.</title>
        <authorList>
            <consortium name="The Broad Institute Genomics Platform"/>
            <consortium name="The Broad Institute Genome Sequencing Center for Infectious Disease"/>
            <person name="Wu L."/>
            <person name="Ma J."/>
        </authorList>
    </citation>
    <scope>NUCLEOTIDE SEQUENCE [LARGE SCALE GENOMIC DNA]</scope>
    <source>
        <strain evidence="11">CCUG 55074</strain>
    </source>
</reference>
<comment type="catalytic activity">
    <reaction evidence="7 8">
        <text>lipid IVA (E. coli) + CMP-3-deoxy-beta-D-manno-octulosonate = alpha-Kdo-(2-&gt;6)-lipid IVA (E. coli) + CMP + H(+)</text>
        <dbReference type="Rhea" id="RHEA:28066"/>
        <dbReference type="ChEBI" id="CHEBI:15378"/>
        <dbReference type="ChEBI" id="CHEBI:58603"/>
        <dbReference type="ChEBI" id="CHEBI:60364"/>
        <dbReference type="ChEBI" id="CHEBI:60377"/>
        <dbReference type="ChEBI" id="CHEBI:85987"/>
        <dbReference type="EC" id="2.4.99.12"/>
    </reaction>
</comment>
<dbReference type="Pfam" id="PF04413">
    <property type="entry name" value="Glycos_transf_N"/>
    <property type="match status" value="1"/>
</dbReference>
<proteinExistence type="inferred from homology"/>
<evidence type="ECO:0000259" key="9">
    <source>
        <dbReference type="Pfam" id="PF04413"/>
    </source>
</evidence>
<accession>A0ABW3T4P2</accession>
<evidence type="ECO:0000256" key="6">
    <source>
        <dbReference type="ARBA" id="ARBA00031445"/>
    </source>
</evidence>
<evidence type="ECO:0000313" key="10">
    <source>
        <dbReference type="EMBL" id="MFD1190655.1"/>
    </source>
</evidence>
<evidence type="ECO:0000256" key="5">
    <source>
        <dbReference type="ARBA" id="ARBA00022679"/>
    </source>
</evidence>
<dbReference type="EMBL" id="JBHTLQ010000015">
    <property type="protein sequence ID" value="MFD1190655.1"/>
    <property type="molecule type" value="Genomic_DNA"/>
</dbReference>
<keyword evidence="8" id="KW-0448">Lipopolysaccharide biosynthesis</keyword>
<dbReference type="Proteomes" id="UP001597216">
    <property type="component" value="Unassembled WGS sequence"/>
</dbReference>
<evidence type="ECO:0000256" key="8">
    <source>
        <dbReference type="RuleBase" id="RU365103"/>
    </source>
</evidence>
<organism evidence="10 11">
    <name type="scientific">Phenylobacterium conjunctum</name>
    <dbReference type="NCBI Taxonomy" id="1298959"/>
    <lineage>
        <taxon>Bacteria</taxon>
        <taxon>Pseudomonadati</taxon>
        <taxon>Pseudomonadota</taxon>
        <taxon>Alphaproteobacteria</taxon>
        <taxon>Caulobacterales</taxon>
        <taxon>Caulobacteraceae</taxon>
        <taxon>Phenylobacterium</taxon>
    </lineage>
</organism>
<feature type="domain" description="3-deoxy-D-manno-octulosonic-acid transferase N-terminal" evidence="9">
    <location>
        <begin position="36"/>
        <end position="200"/>
    </location>
</feature>
<comment type="similarity">
    <text evidence="8">Belongs to the glycosyltransferase group 1 family.</text>
</comment>
<keyword evidence="8" id="KW-1003">Cell membrane</keyword>
<dbReference type="InterPro" id="IPR038107">
    <property type="entry name" value="Glycos_transf_N_sf"/>
</dbReference>
<dbReference type="SUPFAM" id="SSF53756">
    <property type="entry name" value="UDP-Glycosyltransferase/glycogen phosphorylase"/>
    <property type="match status" value="1"/>
</dbReference>
<keyword evidence="8" id="KW-0472">Membrane</keyword>
<dbReference type="Gene3D" id="3.40.50.11720">
    <property type="entry name" value="3-Deoxy-D-manno-octulosonic-acid transferase, N-terminal domain"/>
    <property type="match status" value="1"/>
</dbReference>
<evidence type="ECO:0000256" key="1">
    <source>
        <dbReference type="ARBA" id="ARBA00003394"/>
    </source>
</evidence>
<dbReference type="InterPro" id="IPR007507">
    <property type="entry name" value="Glycos_transf_N"/>
</dbReference>
<dbReference type="PANTHER" id="PTHR42755:SF1">
    <property type="entry name" value="3-DEOXY-D-MANNO-OCTULOSONIC ACID TRANSFERASE, MITOCHONDRIAL-RELATED"/>
    <property type="match status" value="1"/>
</dbReference>
<dbReference type="InterPro" id="IPR039901">
    <property type="entry name" value="Kdotransferase"/>
</dbReference>
<dbReference type="RefSeq" id="WP_377353295.1">
    <property type="nucleotide sequence ID" value="NZ_JBHTLQ010000015.1"/>
</dbReference>
<dbReference type="Gene3D" id="3.40.50.2000">
    <property type="entry name" value="Glycogen Phosphorylase B"/>
    <property type="match status" value="1"/>
</dbReference>
<comment type="pathway">
    <text evidence="2 8">Bacterial outer membrane biogenesis; LPS core biosynthesis.</text>
</comment>
<dbReference type="GO" id="GO:0016740">
    <property type="term" value="F:transferase activity"/>
    <property type="evidence" value="ECO:0007669"/>
    <property type="project" value="UniProtKB-KW"/>
</dbReference>
<dbReference type="EC" id="2.4.99.12" evidence="3 8"/>
<comment type="function">
    <text evidence="1 8">Involved in lipopolysaccharide (LPS) biosynthesis. Catalyzes the transfer of 3-deoxy-D-manno-octulosonate (Kdo) residue(s) from CMP-Kdo to lipid IV(A), the tetraacyldisaccharide-1,4'-bisphosphate precursor of lipid A.</text>
</comment>
<keyword evidence="11" id="KW-1185">Reference proteome</keyword>
<evidence type="ECO:0000256" key="2">
    <source>
        <dbReference type="ARBA" id="ARBA00004713"/>
    </source>
</evidence>
<evidence type="ECO:0000256" key="7">
    <source>
        <dbReference type="ARBA" id="ARBA00049183"/>
    </source>
</evidence>
<name>A0ABW3T4P2_9CAUL</name>
<sequence>MSGALLLYRAGTALLEPLAPVLLQRRARAGKEDPARLGERLGRPTTPRPAGRLVWLHGVSVGETLSLLPLAKALGEARPDLTLLITSGTRTSAELLAGRLPTGAIHQYAPVDSPGAVTRFLDHWRPDLGVLVESELWPNLILAADRRALPLALVSARMTQASADGWARAGGAAKRLLSAFRLILPQEPETAARLAGLGAAVGPELNLKQIGEPLPCDAAEFDRLKAAFGEAPVILAASTHPGEEVLIARAFRAAGRDARLVIAPRHPDRAEAICAELTAEGFKVARRSLGEAPGDGVYLADTLGEMGLFFRLARAVVMGGSFFEGIGGHNPLEPARLGVPIVTGPHVFNAQATYEAMFDEVAAIPAVDEAALARHIAGLIDYPHIARRIGQAALAHAGRQGQALNRALDLILPLVPA</sequence>
<comment type="caution">
    <text evidence="10">The sequence shown here is derived from an EMBL/GenBank/DDBJ whole genome shotgun (WGS) entry which is preliminary data.</text>
</comment>
<protein>
    <recommendedName>
        <fullName evidence="4 8">3-deoxy-D-manno-octulosonic acid transferase</fullName>
        <shortName evidence="8">Kdo transferase</shortName>
        <ecNumber evidence="3 8">2.4.99.12</ecNumber>
    </recommendedName>
    <alternativeName>
        <fullName evidence="6 8">Lipid IV(A) 3-deoxy-D-manno-octulosonic acid transferase</fullName>
    </alternativeName>
</protein>
<gene>
    <name evidence="10" type="ORF">ACFQ27_08705</name>
</gene>
<evidence type="ECO:0000256" key="3">
    <source>
        <dbReference type="ARBA" id="ARBA00012621"/>
    </source>
</evidence>
<comment type="subcellular location">
    <subcellularLocation>
        <location evidence="8">Cell membrane</location>
    </subcellularLocation>
</comment>
<evidence type="ECO:0000256" key="4">
    <source>
        <dbReference type="ARBA" id="ARBA00019077"/>
    </source>
</evidence>
<evidence type="ECO:0000313" key="11">
    <source>
        <dbReference type="Proteomes" id="UP001597216"/>
    </source>
</evidence>
<keyword evidence="5 8" id="KW-0808">Transferase</keyword>